<keyword evidence="8" id="KW-0805">Transcription regulation</keyword>
<dbReference type="Gene3D" id="1.10.10.10">
    <property type="entry name" value="Winged helix-like DNA-binding domain superfamily/Winged helix DNA-binding domain"/>
    <property type="match status" value="1"/>
</dbReference>
<dbReference type="InterPro" id="IPR011611">
    <property type="entry name" value="PfkB_dom"/>
</dbReference>
<feature type="binding site" evidence="11">
    <location>
        <position position="350"/>
    </location>
    <ligand>
        <name>K(+)</name>
        <dbReference type="ChEBI" id="CHEBI:29103"/>
    </ligand>
</feature>
<dbReference type="Pfam" id="PF08220">
    <property type="entry name" value="HTH_DeoR"/>
    <property type="match status" value="1"/>
</dbReference>
<feature type="binding site" evidence="11">
    <location>
        <begin position="142"/>
        <end position="146"/>
    </location>
    <ligand>
        <name>substrate</name>
    </ligand>
</feature>
<evidence type="ECO:0000256" key="5">
    <source>
        <dbReference type="ARBA" id="ARBA00022840"/>
    </source>
</evidence>
<feature type="binding site" evidence="11">
    <location>
        <begin position="113"/>
        <end position="115"/>
    </location>
    <ligand>
        <name>substrate</name>
    </ligand>
</feature>
<comment type="subcellular location">
    <subcellularLocation>
        <location evidence="11">Cytoplasm</location>
    </subcellularLocation>
</comment>
<dbReference type="EC" id="2.7.1.15" evidence="11"/>
<evidence type="ECO:0000256" key="2">
    <source>
        <dbReference type="ARBA" id="ARBA00022723"/>
    </source>
</evidence>
<keyword evidence="6 11" id="KW-0460">Magnesium</keyword>
<dbReference type="SUPFAM" id="SSF53613">
    <property type="entry name" value="Ribokinase-like"/>
    <property type="match status" value="1"/>
</dbReference>
<keyword evidence="7 11" id="KW-0630">Potassium</keyword>
<gene>
    <name evidence="11" type="primary">rbsK</name>
    <name evidence="13" type="ORF">FCN80_14935</name>
</gene>
<dbReference type="SUPFAM" id="SSF46785">
    <property type="entry name" value="Winged helix' DNA-binding domain"/>
    <property type="match status" value="1"/>
</dbReference>
<keyword evidence="14" id="KW-1185">Reference proteome</keyword>
<keyword evidence="3 11" id="KW-0547">Nucleotide-binding</keyword>
<comment type="caution">
    <text evidence="11">Lacks conserved residue(s) required for the propagation of feature annotation.</text>
</comment>
<comment type="subunit">
    <text evidence="11">Homodimer.</text>
</comment>
<comment type="cofactor">
    <cofactor evidence="11">
        <name>Mg(2+)</name>
        <dbReference type="ChEBI" id="CHEBI:18420"/>
    </cofactor>
    <text evidence="11">Requires a divalent cation, most likely magnesium in vivo, as an electrophilic catalyst to aid phosphoryl group transfer. It is the chelate of the metal and the nucleotide that is the actual substrate.</text>
</comment>
<keyword evidence="9" id="KW-0804">Transcription</keyword>
<evidence type="ECO:0000256" key="9">
    <source>
        <dbReference type="ARBA" id="ARBA00023163"/>
    </source>
</evidence>
<evidence type="ECO:0000256" key="1">
    <source>
        <dbReference type="ARBA" id="ARBA00022679"/>
    </source>
</evidence>
<dbReference type="RefSeq" id="WP_136990967.1">
    <property type="nucleotide sequence ID" value="NZ_SZPQ01000021.1"/>
</dbReference>
<feature type="binding site" evidence="11">
    <location>
        <begin position="355"/>
        <end position="356"/>
    </location>
    <ligand>
        <name>ATP</name>
        <dbReference type="ChEBI" id="CHEBI:30616"/>
    </ligand>
</feature>
<accession>A0ABY2SJJ7</accession>
<evidence type="ECO:0000256" key="3">
    <source>
        <dbReference type="ARBA" id="ARBA00022741"/>
    </source>
</evidence>
<comment type="activity regulation">
    <text evidence="11">Activated by a monovalent cation that binds near, but not in, the active site. The most likely occupant of the site in vivo is potassium. Ion binding induces a conformational change that may alter substrate affinity.</text>
</comment>
<reference evidence="13 14" key="1">
    <citation type="submission" date="2019-04" db="EMBL/GenBank/DDBJ databases">
        <authorList>
            <person name="Li M."/>
            <person name="Gao C."/>
        </authorList>
    </citation>
    <scope>NUCLEOTIDE SEQUENCE [LARGE SCALE GENOMIC DNA]</scope>
    <source>
        <strain evidence="13 14">BGMRC 2031</strain>
    </source>
</reference>
<dbReference type="SMART" id="SM00420">
    <property type="entry name" value="HTH_DEOR"/>
    <property type="match status" value="1"/>
</dbReference>
<proteinExistence type="inferred from homology"/>
<evidence type="ECO:0000259" key="12">
    <source>
        <dbReference type="PROSITE" id="PS51000"/>
    </source>
</evidence>
<organism evidence="13 14">
    <name type="scientific">Martelella alba</name>
    <dbReference type="NCBI Taxonomy" id="2590451"/>
    <lineage>
        <taxon>Bacteria</taxon>
        <taxon>Pseudomonadati</taxon>
        <taxon>Pseudomonadota</taxon>
        <taxon>Alphaproteobacteria</taxon>
        <taxon>Hyphomicrobiales</taxon>
        <taxon>Aurantimonadaceae</taxon>
        <taxon>Martelella</taxon>
    </lineage>
</organism>
<keyword evidence="1 11" id="KW-0808">Transferase</keyword>
<dbReference type="PRINTS" id="PR00990">
    <property type="entry name" value="RIBOKINASE"/>
</dbReference>
<keyword evidence="4 11" id="KW-0418">Kinase</keyword>
<dbReference type="Proteomes" id="UP000305202">
    <property type="component" value="Unassembled WGS sequence"/>
</dbReference>
<dbReference type="EMBL" id="SZPQ01000021">
    <property type="protein sequence ID" value="TKI05184.1"/>
    <property type="molecule type" value="Genomic_DNA"/>
</dbReference>
<feature type="active site" description="Proton acceptor" evidence="11">
    <location>
        <position position="356"/>
    </location>
</feature>
<name>A0ABY2SJJ7_9HYPH</name>
<feature type="binding site" evidence="11">
    <location>
        <position position="356"/>
    </location>
    <ligand>
        <name>substrate</name>
    </ligand>
</feature>
<feature type="domain" description="HTH deoR-type" evidence="12">
    <location>
        <begin position="3"/>
        <end position="58"/>
    </location>
</feature>
<evidence type="ECO:0000256" key="11">
    <source>
        <dbReference type="HAMAP-Rule" id="MF_01987"/>
    </source>
</evidence>
<evidence type="ECO:0000313" key="14">
    <source>
        <dbReference type="Proteomes" id="UP000305202"/>
    </source>
</evidence>
<evidence type="ECO:0000256" key="8">
    <source>
        <dbReference type="ARBA" id="ARBA00023015"/>
    </source>
</evidence>
<protein>
    <recommendedName>
        <fullName evidence="11">Ribokinase</fullName>
        <shortName evidence="11">RK</shortName>
        <ecNumber evidence="11">2.7.1.15</ecNumber>
    </recommendedName>
</protein>
<keyword evidence="11" id="KW-0963">Cytoplasm</keyword>
<sequence>MYMKQRREIILDYIKAHDWVSVDSLAALFSVSGRTIRSDLTYLASFGLVQRVHGGVIFTHHALLTQLAGNNQDLSKILRSNGDREDNNAADLVDRVRPKKSRGGKVCILGTFFVDIITKVDHLPIKGGELLPASDISFGPGGKGANQALAAAAAGAAVHFVAKVGTDQFGKMAYDHLVASGIESFMLYQTPDAATGCSTIYVSQEQGESIIAIHPGANKKLTEPEITAMHEKISAADIFLLHTGNNIDAIAGALKLANLLNVPVVLNPAPFTEEIRPYLSRVDIIIPNAHAASRLSGMDINGLSDAKAAARTIYSLGVKTVIITLGESGALLFCNSTFYHFPAYPSVKVDTTGAGDAFCGAFCAMMAQGGDVFYAMNYASAFASLVIEKEGAATMPVQDEVRHRLKDVPVLP</sequence>
<keyword evidence="2 11" id="KW-0479">Metal-binding</keyword>
<feature type="binding site" evidence="11">
    <location>
        <position position="389"/>
    </location>
    <ligand>
        <name>K(+)</name>
        <dbReference type="ChEBI" id="CHEBI:29103"/>
    </ligand>
</feature>
<dbReference type="CDD" id="cd01174">
    <property type="entry name" value="ribokinase"/>
    <property type="match status" value="1"/>
</dbReference>
<dbReference type="InterPro" id="IPR011877">
    <property type="entry name" value="Ribokinase"/>
</dbReference>
<dbReference type="InterPro" id="IPR036388">
    <property type="entry name" value="WH-like_DNA-bd_sf"/>
</dbReference>
<evidence type="ECO:0000256" key="10">
    <source>
        <dbReference type="ARBA" id="ARBA00023277"/>
    </source>
</evidence>
<evidence type="ECO:0000256" key="6">
    <source>
        <dbReference type="ARBA" id="ARBA00022842"/>
    </source>
</evidence>
<dbReference type="HAMAP" id="MF_01987">
    <property type="entry name" value="Ribokinase"/>
    <property type="match status" value="1"/>
</dbReference>
<feature type="binding site" evidence="11">
    <location>
        <position position="352"/>
    </location>
    <ligand>
        <name>K(+)</name>
        <dbReference type="ChEBI" id="CHEBI:29103"/>
    </ligand>
</feature>
<dbReference type="Gene3D" id="3.40.1190.20">
    <property type="match status" value="1"/>
</dbReference>
<comment type="caution">
    <text evidence="13">The sequence shown here is derived from an EMBL/GenBank/DDBJ whole genome shotgun (WGS) entry which is preliminary data.</text>
</comment>
<dbReference type="InterPro" id="IPR029056">
    <property type="entry name" value="Ribokinase-like"/>
</dbReference>
<dbReference type="PANTHER" id="PTHR10584:SF166">
    <property type="entry name" value="RIBOKINASE"/>
    <property type="match status" value="1"/>
</dbReference>
<comment type="pathway">
    <text evidence="11">Carbohydrate metabolism; D-ribose degradation; D-ribose 5-phosphate from beta-D-ribopyranose: step 2/2.</text>
</comment>
<evidence type="ECO:0000256" key="7">
    <source>
        <dbReference type="ARBA" id="ARBA00022958"/>
    </source>
</evidence>
<comment type="catalytic activity">
    <reaction evidence="11">
        <text>D-ribose + ATP = D-ribose 5-phosphate + ADP + H(+)</text>
        <dbReference type="Rhea" id="RHEA:13697"/>
        <dbReference type="ChEBI" id="CHEBI:15378"/>
        <dbReference type="ChEBI" id="CHEBI:30616"/>
        <dbReference type="ChEBI" id="CHEBI:47013"/>
        <dbReference type="ChEBI" id="CHEBI:78346"/>
        <dbReference type="ChEBI" id="CHEBI:456216"/>
        <dbReference type="EC" id="2.7.1.15"/>
    </reaction>
</comment>
<feature type="binding site" evidence="11">
    <location>
        <begin position="324"/>
        <end position="329"/>
    </location>
    <ligand>
        <name>ATP</name>
        <dbReference type="ChEBI" id="CHEBI:30616"/>
    </ligand>
</feature>
<dbReference type="PROSITE" id="PS51000">
    <property type="entry name" value="HTH_DEOR_2"/>
    <property type="match status" value="1"/>
</dbReference>
<dbReference type="InterPro" id="IPR002139">
    <property type="entry name" value="Ribo/fructo_kinase"/>
</dbReference>
<evidence type="ECO:0000256" key="4">
    <source>
        <dbReference type="ARBA" id="ARBA00022777"/>
    </source>
</evidence>
<feature type="binding site" evidence="11">
    <location>
        <position position="386"/>
    </location>
    <ligand>
        <name>K(+)</name>
        <dbReference type="ChEBI" id="CHEBI:29103"/>
    </ligand>
</feature>
<dbReference type="Pfam" id="PF00294">
    <property type="entry name" value="PfkB"/>
    <property type="match status" value="1"/>
</dbReference>
<dbReference type="InterPro" id="IPR036390">
    <property type="entry name" value="WH_DNA-bd_sf"/>
</dbReference>
<comment type="similarity">
    <text evidence="11">Belongs to the carbohydrate kinase PfkB family. Ribokinase subfamily.</text>
</comment>
<keyword evidence="10 11" id="KW-0119">Carbohydrate metabolism</keyword>
<feature type="binding site" evidence="11">
    <location>
        <position position="288"/>
    </location>
    <ligand>
        <name>ATP</name>
        <dbReference type="ChEBI" id="CHEBI:30616"/>
    </ligand>
</feature>
<dbReference type="PANTHER" id="PTHR10584">
    <property type="entry name" value="SUGAR KINASE"/>
    <property type="match status" value="1"/>
</dbReference>
<dbReference type="InterPro" id="IPR001034">
    <property type="entry name" value="DeoR_HTH"/>
</dbReference>
<evidence type="ECO:0000313" key="13">
    <source>
        <dbReference type="EMBL" id="TKI05184.1"/>
    </source>
</evidence>
<comment type="function">
    <text evidence="11">Catalyzes the phosphorylation of ribose at O-5 in a reaction requiring ATP and magnesium. The resulting D-ribose-5-phosphate can then be used either for sythesis of nucleotides, histidine, and tryptophan, or as a component of the pentose phosphate pathway.</text>
</comment>
<keyword evidence="5 11" id="KW-0067">ATP-binding</keyword>
<feature type="binding site" evidence="11">
    <location>
        <position position="391"/>
    </location>
    <ligand>
        <name>K(+)</name>
        <dbReference type="ChEBI" id="CHEBI:29103"/>
    </ligand>
</feature>